<dbReference type="Gene3D" id="1.25.40.20">
    <property type="entry name" value="Ankyrin repeat-containing domain"/>
    <property type="match status" value="1"/>
</dbReference>
<accession>A0A4E0R2V3</accession>
<feature type="region of interest" description="Disordered" evidence="4">
    <location>
        <begin position="190"/>
        <end position="224"/>
    </location>
</feature>
<dbReference type="PROSITE" id="PS50297">
    <property type="entry name" value="ANK_REP_REGION"/>
    <property type="match status" value="1"/>
</dbReference>
<dbReference type="PANTHER" id="PTHR24171:SF8">
    <property type="entry name" value="BRCA1-ASSOCIATED RING DOMAIN PROTEIN 1"/>
    <property type="match status" value="1"/>
</dbReference>
<dbReference type="InterPro" id="IPR036770">
    <property type="entry name" value="Ankyrin_rpt-contain_sf"/>
</dbReference>
<dbReference type="AlphaFoldDB" id="A0A4E0R2V3"/>
<sequence>MVEVDEPDRGSVQQPDGSVPWGFPDELDLCDATKFGDLRRVSKHIGNGVNVNFLDGFGRAPLHYAAQSGFVKQELDSGLCSFLDGDFEAVKLLVANKARTNIFDANHVTPLHLAAKGNHKLVVKFLVMTGGDVNLECVSGCKPVDFAPYGSETWQVLINAAQGQLPHVEHLVQTRTVPMVPQFAIKREVDKQAAKADKSKGKKKGKGKKSGKKGGKKSGKTKRK</sequence>
<dbReference type="SMART" id="SM00248">
    <property type="entry name" value="ANK"/>
    <property type="match status" value="2"/>
</dbReference>
<evidence type="ECO:0000256" key="4">
    <source>
        <dbReference type="SAM" id="MobiDB-lite"/>
    </source>
</evidence>
<evidence type="ECO:0000256" key="1">
    <source>
        <dbReference type="ARBA" id="ARBA00022737"/>
    </source>
</evidence>
<dbReference type="GO" id="GO:0085020">
    <property type="term" value="P:protein K6-linked ubiquitination"/>
    <property type="evidence" value="ECO:0007669"/>
    <property type="project" value="TreeGrafter"/>
</dbReference>
<name>A0A4E0R2V3_FASHE</name>
<comment type="caution">
    <text evidence="5">The sequence shown here is derived from an EMBL/GenBank/DDBJ whole genome shotgun (WGS) entry which is preliminary data.</text>
</comment>
<reference evidence="5" key="1">
    <citation type="submission" date="2019-03" db="EMBL/GenBank/DDBJ databases">
        <title>Improved annotation for the trematode Fasciola hepatica.</title>
        <authorList>
            <person name="Choi Y.-J."/>
            <person name="Martin J."/>
            <person name="Mitreva M."/>
        </authorList>
    </citation>
    <scope>NUCLEOTIDE SEQUENCE [LARGE SCALE GENOMIC DNA]</scope>
</reference>
<feature type="compositionally biased region" description="Basic residues" evidence="4">
    <location>
        <begin position="200"/>
        <end position="224"/>
    </location>
</feature>
<keyword evidence="1" id="KW-0677">Repeat</keyword>
<dbReference type="Pfam" id="PF12796">
    <property type="entry name" value="Ank_2"/>
    <property type="match status" value="1"/>
</dbReference>
<gene>
    <name evidence="5" type="ORF">D915_007594</name>
</gene>
<feature type="region of interest" description="Disordered" evidence="4">
    <location>
        <begin position="1"/>
        <end position="20"/>
    </location>
</feature>
<dbReference type="SUPFAM" id="SSF48403">
    <property type="entry name" value="Ankyrin repeat"/>
    <property type="match status" value="1"/>
</dbReference>
<keyword evidence="6" id="KW-1185">Reference proteome</keyword>
<dbReference type="Proteomes" id="UP000230066">
    <property type="component" value="Unassembled WGS sequence"/>
</dbReference>
<dbReference type="GO" id="GO:0031436">
    <property type="term" value="C:BRCA1-BARD1 complex"/>
    <property type="evidence" value="ECO:0007669"/>
    <property type="project" value="TreeGrafter"/>
</dbReference>
<dbReference type="GO" id="GO:0004842">
    <property type="term" value="F:ubiquitin-protein transferase activity"/>
    <property type="evidence" value="ECO:0007669"/>
    <property type="project" value="TreeGrafter"/>
</dbReference>
<evidence type="ECO:0000256" key="3">
    <source>
        <dbReference type="PROSITE-ProRule" id="PRU00023"/>
    </source>
</evidence>
<protein>
    <submittedName>
        <fullName evidence="5">Ankyrin domain-containing protein</fullName>
    </submittedName>
</protein>
<feature type="repeat" description="ANK" evidence="3">
    <location>
        <begin position="106"/>
        <end position="138"/>
    </location>
</feature>
<dbReference type="EMBL" id="JXXN02003221">
    <property type="protein sequence ID" value="THD21823.1"/>
    <property type="molecule type" value="Genomic_DNA"/>
</dbReference>
<dbReference type="InterPro" id="IPR002110">
    <property type="entry name" value="Ankyrin_rpt"/>
</dbReference>
<dbReference type="GO" id="GO:0070531">
    <property type="term" value="C:BRCA1-A complex"/>
    <property type="evidence" value="ECO:0007669"/>
    <property type="project" value="TreeGrafter"/>
</dbReference>
<dbReference type="PANTHER" id="PTHR24171">
    <property type="entry name" value="ANKYRIN REPEAT DOMAIN-CONTAINING PROTEIN 39-RELATED"/>
    <property type="match status" value="1"/>
</dbReference>
<feature type="compositionally biased region" description="Basic and acidic residues" evidence="4">
    <location>
        <begin position="190"/>
        <end position="199"/>
    </location>
</feature>
<dbReference type="PROSITE" id="PS50088">
    <property type="entry name" value="ANK_REPEAT"/>
    <property type="match status" value="1"/>
</dbReference>
<proteinExistence type="predicted"/>
<evidence type="ECO:0000313" key="5">
    <source>
        <dbReference type="EMBL" id="THD21823.1"/>
    </source>
</evidence>
<evidence type="ECO:0000256" key="2">
    <source>
        <dbReference type="ARBA" id="ARBA00023043"/>
    </source>
</evidence>
<organism evidence="5 6">
    <name type="scientific">Fasciola hepatica</name>
    <name type="common">Liver fluke</name>
    <dbReference type="NCBI Taxonomy" id="6192"/>
    <lineage>
        <taxon>Eukaryota</taxon>
        <taxon>Metazoa</taxon>
        <taxon>Spiralia</taxon>
        <taxon>Lophotrochozoa</taxon>
        <taxon>Platyhelminthes</taxon>
        <taxon>Trematoda</taxon>
        <taxon>Digenea</taxon>
        <taxon>Plagiorchiida</taxon>
        <taxon>Echinostomata</taxon>
        <taxon>Echinostomatoidea</taxon>
        <taxon>Fasciolidae</taxon>
        <taxon>Fasciola</taxon>
    </lineage>
</organism>
<dbReference type="PRINTS" id="PR01415">
    <property type="entry name" value="ANKYRIN"/>
</dbReference>
<keyword evidence="2 3" id="KW-0040">ANK repeat</keyword>
<evidence type="ECO:0000313" key="6">
    <source>
        <dbReference type="Proteomes" id="UP000230066"/>
    </source>
</evidence>